<dbReference type="SUPFAM" id="SSF55856">
    <property type="entry name" value="Cytochrome b5-like heme/steroid binding domain"/>
    <property type="match status" value="1"/>
</dbReference>
<keyword evidence="8" id="KW-1185">Reference proteome</keyword>
<gene>
    <name evidence="7" type="ORF">C2857_007210</name>
</gene>
<dbReference type="PROSITE" id="PS00191">
    <property type="entry name" value="CYTOCHROME_B5_1"/>
    <property type="match status" value="1"/>
</dbReference>
<keyword evidence="2 5" id="KW-0479">Metal-binding</keyword>
<dbReference type="SMART" id="SM01117">
    <property type="entry name" value="Cyt-b5"/>
    <property type="match status" value="1"/>
</dbReference>
<dbReference type="Pfam" id="PF00173">
    <property type="entry name" value="Cyt-b5"/>
    <property type="match status" value="1"/>
</dbReference>
<organism evidence="7 8">
    <name type="scientific">Epichloe festucae (strain Fl1)</name>
    <dbReference type="NCBI Taxonomy" id="877507"/>
    <lineage>
        <taxon>Eukaryota</taxon>
        <taxon>Fungi</taxon>
        <taxon>Dikarya</taxon>
        <taxon>Ascomycota</taxon>
        <taxon>Pezizomycotina</taxon>
        <taxon>Sordariomycetes</taxon>
        <taxon>Hypocreomycetidae</taxon>
        <taxon>Hypocreales</taxon>
        <taxon>Clavicipitaceae</taxon>
        <taxon>Epichloe</taxon>
    </lineage>
</organism>
<comment type="similarity">
    <text evidence="4 5">Belongs to the cytochrome b5 family.</text>
</comment>
<evidence type="ECO:0000313" key="8">
    <source>
        <dbReference type="Proteomes" id="UP000594364"/>
    </source>
</evidence>
<dbReference type="InterPro" id="IPR050668">
    <property type="entry name" value="Cytochrome_b5"/>
</dbReference>
<proteinExistence type="inferred from homology"/>
<dbReference type="AlphaFoldDB" id="A0A7S9PW79"/>
<feature type="transmembrane region" description="Helical" evidence="5">
    <location>
        <begin position="161"/>
        <end position="183"/>
    </location>
</feature>
<dbReference type="PANTHER" id="PTHR19359:SF14">
    <property type="entry name" value="CYTOCHROME B5 A"/>
    <property type="match status" value="1"/>
</dbReference>
<dbReference type="GO" id="GO:0046872">
    <property type="term" value="F:metal ion binding"/>
    <property type="evidence" value="ECO:0007669"/>
    <property type="project" value="UniProtKB-UniRule"/>
</dbReference>
<keyword evidence="1 5" id="KW-0349">Heme</keyword>
<feature type="transmembrane region" description="Helical" evidence="5">
    <location>
        <begin position="121"/>
        <end position="140"/>
    </location>
</feature>
<dbReference type="OrthoDB" id="2204368at2759"/>
<evidence type="ECO:0000256" key="4">
    <source>
        <dbReference type="ARBA" id="ARBA00038168"/>
    </source>
</evidence>
<comment type="caution">
    <text evidence="5">Lacks conserved residue(s) required for the propagation of feature annotation.</text>
</comment>
<sequence>MAFTTVQQGGIDITLEDLADHGSLDSLWIGVHGRVYDLTSFISDHPGGIEALESSAGTDGSEAYEYAGHSEENMEKMQQYCIGKLAGSPERTLPPTFGTTNKRMKSAGSGLPQFITPRTRLAVTIIVTSLVVAAFSHRHFPSTPDIFQRQSTATSSQNFRYGFWAGTVIASSVTLVAFVYFYFLFLSSLDYQNDVFSFPPTIPKKTRR</sequence>
<dbReference type="InterPro" id="IPR001199">
    <property type="entry name" value="Cyt_B5-like_heme/steroid-bd"/>
</dbReference>
<keyword evidence="5" id="KW-0472">Membrane</keyword>
<dbReference type="PRINTS" id="PR00363">
    <property type="entry name" value="CYTOCHROMEB5"/>
</dbReference>
<dbReference type="GO" id="GO:0016020">
    <property type="term" value="C:membrane"/>
    <property type="evidence" value="ECO:0007669"/>
    <property type="project" value="TreeGrafter"/>
</dbReference>
<accession>A0A7S9PW79</accession>
<reference evidence="7 8" key="1">
    <citation type="journal article" date="2018" name="PLoS Genet.">
        <title>Repeat elements organise 3D genome structure and mediate transcription in the filamentous fungus Epichloe festucae.</title>
        <authorList>
            <person name="Winter D.J."/>
            <person name="Ganley A.R.D."/>
            <person name="Young C.A."/>
            <person name="Liachko I."/>
            <person name="Schardl C.L."/>
            <person name="Dupont P.Y."/>
            <person name="Berry D."/>
            <person name="Ram A."/>
            <person name="Scott B."/>
            <person name="Cox M.P."/>
        </authorList>
    </citation>
    <scope>NUCLEOTIDE SEQUENCE [LARGE SCALE GENOMIC DNA]</scope>
    <source>
        <strain evidence="7 8">Fl1</strain>
    </source>
</reference>
<dbReference type="Gene3D" id="3.10.120.10">
    <property type="entry name" value="Cytochrome b5-like heme/steroid binding domain"/>
    <property type="match status" value="1"/>
</dbReference>
<keyword evidence="5" id="KW-0812">Transmembrane</keyword>
<name>A0A7S9PW79_EPIFF</name>
<dbReference type="GO" id="GO:0020037">
    <property type="term" value="F:heme binding"/>
    <property type="evidence" value="ECO:0007669"/>
    <property type="project" value="UniProtKB-UniRule"/>
</dbReference>
<evidence type="ECO:0000313" key="7">
    <source>
        <dbReference type="EMBL" id="QPH02990.1"/>
    </source>
</evidence>
<dbReference type="InterPro" id="IPR036400">
    <property type="entry name" value="Cyt_B5-like_heme/steroid_sf"/>
</dbReference>
<evidence type="ECO:0000259" key="6">
    <source>
        <dbReference type="PROSITE" id="PS50255"/>
    </source>
</evidence>
<feature type="domain" description="Cytochrome b5 heme-binding" evidence="6">
    <location>
        <begin position="13"/>
        <end position="86"/>
    </location>
</feature>
<dbReference type="Proteomes" id="UP000594364">
    <property type="component" value="Chromosome 3"/>
</dbReference>
<evidence type="ECO:0000256" key="5">
    <source>
        <dbReference type="RuleBase" id="RU362121"/>
    </source>
</evidence>
<keyword evidence="3 5" id="KW-0408">Iron</keyword>
<evidence type="ECO:0000256" key="2">
    <source>
        <dbReference type="ARBA" id="ARBA00022723"/>
    </source>
</evidence>
<evidence type="ECO:0000256" key="1">
    <source>
        <dbReference type="ARBA" id="ARBA00022617"/>
    </source>
</evidence>
<evidence type="ECO:0000256" key="3">
    <source>
        <dbReference type="ARBA" id="ARBA00023004"/>
    </source>
</evidence>
<keyword evidence="5" id="KW-1133">Transmembrane helix</keyword>
<dbReference type="InterPro" id="IPR018506">
    <property type="entry name" value="Cyt_B5_heme-BS"/>
</dbReference>
<dbReference type="PROSITE" id="PS50255">
    <property type="entry name" value="CYTOCHROME_B5_2"/>
    <property type="match status" value="1"/>
</dbReference>
<dbReference type="PANTHER" id="PTHR19359">
    <property type="entry name" value="CYTOCHROME B5"/>
    <property type="match status" value="1"/>
</dbReference>
<protein>
    <recommendedName>
        <fullName evidence="6">Cytochrome b5 heme-binding domain-containing protein</fullName>
    </recommendedName>
</protein>
<dbReference type="EMBL" id="CP031387">
    <property type="protein sequence ID" value="QPH02990.1"/>
    <property type="molecule type" value="Genomic_DNA"/>
</dbReference>